<name>A0A4R4E531_9BACT</name>
<dbReference type="SUPFAM" id="SSF53448">
    <property type="entry name" value="Nucleotide-diphospho-sugar transferases"/>
    <property type="match status" value="1"/>
</dbReference>
<dbReference type="OrthoDB" id="9805625at2"/>
<dbReference type="EMBL" id="SKFH01000010">
    <property type="protein sequence ID" value="TCZ72738.1"/>
    <property type="molecule type" value="Genomic_DNA"/>
</dbReference>
<reference evidence="6 7" key="1">
    <citation type="submission" date="2019-03" db="EMBL/GenBank/DDBJ databases">
        <authorList>
            <person name="Kim M.K.M."/>
        </authorList>
    </citation>
    <scope>NUCLEOTIDE SEQUENCE [LARGE SCALE GENOMIC DNA]</scope>
    <source>
        <strain evidence="6 7">17J68-15</strain>
    </source>
</reference>
<feature type="transmembrane region" description="Helical" evidence="4">
    <location>
        <begin position="389"/>
        <end position="408"/>
    </location>
</feature>
<accession>A0A4R4E531</accession>
<organism evidence="6 7">
    <name type="scientific">Flaviaesturariibacter aridisoli</name>
    <dbReference type="NCBI Taxonomy" id="2545761"/>
    <lineage>
        <taxon>Bacteria</taxon>
        <taxon>Pseudomonadati</taxon>
        <taxon>Bacteroidota</taxon>
        <taxon>Chitinophagia</taxon>
        <taxon>Chitinophagales</taxon>
        <taxon>Chitinophagaceae</taxon>
        <taxon>Flaviaestuariibacter</taxon>
    </lineage>
</organism>
<keyword evidence="7" id="KW-1185">Reference proteome</keyword>
<keyword evidence="3 6" id="KW-0808">Transferase</keyword>
<dbReference type="InterPro" id="IPR001173">
    <property type="entry name" value="Glyco_trans_2-like"/>
</dbReference>
<keyword evidence="4" id="KW-0812">Transmembrane</keyword>
<evidence type="ECO:0000256" key="1">
    <source>
        <dbReference type="ARBA" id="ARBA00006739"/>
    </source>
</evidence>
<evidence type="ECO:0000256" key="3">
    <source>
        <dbReference type="ARBA" id="ARBA00022679"/>
    </source>
</evidence>
<evidence type="ECO:0000313" key="7">
    <source>
        <dbReference type="Proteomes" id="UP000295164"/>
    </source>
</evidence>
<evidence type="ECO:0000313" key="6">
    <source>
        <dbReference type="EMBL" id="TCZ72738.1"/>
    </source>
</evidence>
<dbReference type="GO" id="GO:0016757">
    <property type="term" value="F:glycosyltransferase activity"/>
    <property type="evidence" value="ECO:0007669"/>
    <property type="project" value="UniProtKB-KW"/>
</dbReference>
<dbReference type="PANTHER" id="PTHR43630:SF1">
    <property type="entry name" value="POLY-BETA-1,6-N-ACETYL-D-GLUCOSAMINE SYNTHASE"/>
    <property type="match status" value="1"/>
</dbReference>
<comment type="caution">
    <text evidence="6">The sequence shown here is derived from an EMBL/GenBank/DDBJ whole genome shotgun (WGS) entry which is preliminary data.</text>
</comment>
<feature type="transmembrane region" description="Helical" evidence="4">
    <location>
        <begin position="321"/>
        <end position="344"/>
    </location>
</feature>
<dbReference type="Pfam" id="PF00535">
    <property type="entry name" value="Glycos_transf_2"/>
    <property type="match status" value="1"/>
</dbReference>
<keyword evidence="4" id="KW-1133">Transmembrane helix</keyword>
<keyword evidence="2" id="KW-0328">Glycosyltransferase</keyword>
<evidence type="ECO:0000259" key="5">
    <source>
        <dbReference type="Pfam" id="PF00535"/>
    </source>
</evidence>
<protein>
    <submittedName>
        <fullName evidence="6">Glycosyltransferase</fullName>
    </submittedName>
</protein>
<feature type="domain" description="Glycosyltransferase 2-like" evidence="5">
    <location>
        <begin position="89"/>
        <end position="205"/>
    </location>
</feature>
<dbReference type="Gene3D" id="3.90.550.10">
    <property type="entry name" value="Spore Coat Polysaccharide Biosynthesis Protein SpsA, Chain A"/>
    <property type="match status" value="1"/>
</dbReference>
<dbReference type="Proteomes" id="UP000295164">
    <property type="component" value="Unassembled WGS sequence"/>
</dbReference>
<dbReference type="AlphaFoldDB" id="A0A4R4E531"/>
<feature type="transmembrane region" description="Helical" evidence="4">
    <location>
        <begin position="46"/>
        <end position="68"/>
    </location>
</feature>
<evidence type="ECO:0000256" key="4">
    <source>
        <dbReference type="SAM" id="Phobius"/>
    </source>
</evidence>
<sequence>MAVEAFPVMKLYSSPLRNWLFGIQLFMQLSKFKRFSNILDARAKKILMIFWLSGLVIGGCYAALIGFYRHGWKGVAPEELNSGTTTFFTVLVPARNEAAHLPQLLEALLAQQYPAECFEVLVLDDHSSDGTAAIAEAAGGNVRVLRLPPGVEGKKAAITQGVNAAHGPWIVTTDADCLPGPLWLRHFAASSERAAFVAAPVRYQHLRTLCDRFQALDFLTLQGITAASVASGFHSMCNGANLAYSKEAFLEAGGFAGIDHVASGDDLLLMHKIALRHPGKIHYRMHPDAIVDTDPAPGWRAFWKQRVRWASKSAQYDDKRIFGALLLVYAFNLWFVVTAIASFWDAARLLPLLLLLVLKTIVELRFLAPVARFFGQAHLLKWFPWMQPLHILYTVFVGALSQVGKYEWKGRKVR</sequence>
<dbReference type="InterPro" id="IPR029044">
    <property type="entry name" value="Nucleotide-diphossugar_trans"/>
</dbReference>
<keyword evidence="4" id="KW-0472">Membrane</keyword>
<comment type="similarity">
    <text evidence="1">Belongs to the glycosyltransferase 2 family.</text>
</comment>
<dbReference type="PANTHER" id="PTHR43630">
    <property type="entry name" value="POLY-BETA-1,6-N-ACETYL-D-GLUCOSAMINE SYNTHASE"/>
    <property type="match status" value="1"/>
</dbReference>
<proteinExistence type="inferred from homology"/>
<evidence type="ECO:0000256" key="2">
    <source>
        <dbReference type="ARBA" id="ARBA00022676"/>
    </source>
</evidence>
<gene>
    <name evidence="6" type="ORF">E0486_08130</name>
</gene>